<dbReference type="EMBL" id="PDCK01000043">
    <property type="protein sequence ID" value="PRQ29776.1"/>
    <property type="molecule type" value="Genomic_DNA"/>
</dbReference>
<organism evidence="1 2">
    <name type="scientific">Rosa chinensis</name>
    <name type="common">China rose</name>
    <dbReference type="NCBI Taxonomy" id="74649"/>
    <lineage>
        <taxon>Eukaryota</taxon>
        <taxon>Viridiplantae</taxon>
        <taxon>Streptophyta</taxon>
        <taxon>Embryophyta</taxon>
        <taxon>Tracheophyta</taxon>
        <taxon>Spermatophyta</taxon>
        <taxon>Magnoliopsida</taxon>
        <taxon>eudicotyledons</taxon>
        <taxon>Gunneridae</taxon>
        <taxon>Pentapetalae</taxon>
        <taxon>rosids</taxon>
        <taxon>fabids</taxon>
        <taxon>Rosales</taxon>
        <taxon>Rosaceae</taxon>
        <taxon>Rosoideae</taxon>
        <taxon>Rosoideae incertae sedis</taxon>
        <taxon>Rosa</taxon>
    </lineage>
</organism>
<dbReference type="AlphaFoldDB" id="A0A2P6Q6H1"/>
<proteinExistence type="predicted"/>
<protein>
    <submittedName>
        <fullName evidence="1">Uncharacterized protein</fullName>
    </submittedName>
</protein>
<dbReference type="Gramene" id="PRQ29776">
    <property type="protein sequence ID" value="PRQ29776"/>
    <property type="gene ID" value="RchiOBHm_Chr5g0017461"/>
</dbReference>
<comment type="caution">
    <text evidence="1">The sequence shown here is derived from an EMBL/GenBank/DDBJ whole genome shotgun (WGS) entry which is preliminary data.</text>
</comment>
<name>A0A2P6Q6H1_ROSCH</name>
<evidence type="ECO:0000313" key="1">
    <source>
        <dbReference type="EMBL" id="PRQ29776.1"/>
    </source>
</evidence>
<accession>A0A2P6Q6H1</accession>
<reference evidence="1 2" key="1">
    <citation type="journal article" date="2018" name="Nat. Genet.">
        <title>The Rosa genome provides new insights in the design of modern roses.</title>
        <authorList>
            <person name="Bendahmane M."/>
        </authorList>
    </citation>
    <scope>NUCLEOTIDE SEQUENCE [LARGE SCALE GENOMIC DNA]</scope>
    <source>
        <strain evidence="2">cv. Old Blush</strain>
    </source>
</reference>
<keyword evidence="2" id="KW-1185">Reference proteome</keyword>
<dbReference type="Proteomes" id="UP000238479">
    <property type="component" value="Chromosome 5"/>
</dbReference>
<sequence length="62" mass="7323">MFCYSLPPDMKSIKFMGVPNFLPQFIDPKQGQRRMKILKRLALRLFGSLKQARVEKHKGNMR</sequence>
<evidence type="ECO:0000313" key="2">
    <source>
        <dbReference type="Proteomes" id="UP000238479"/>
    </source>
</evidence>
<gene>
    <name evidence="1" type="ORF">RchiOBHm_Chr5g0017461</name>
</gene>